<evidence type="ECO:0000313" key="2">
    <source>
        <dbReference type="EMBL" id="KIR22332.1"/>
    </source>
</evidence>
<dbReference type="RefSeq" id="WP_043048433.1">
    <property type="nucleotide sequence ID" value="NZ_JXCQ01000014.1"/>
</dbReference>
<reference evidence="2 3" key="1">
    <citation type="submission" date="2015-01" db="EMBL/GenBank/DDBJ databases">
        <title>Genome sequence of the beneficial rhizobacterium Pseudomonas fluorescens 2-79.</title>
        <authorList>
            <person name="Thuermer A."/>
            <person name="Daniel R."/>
        </authorList>
    </citation>
    <scope>NUCLEOTIDE SEQUENCE [LARGE SCALE GENOMIC DNA]</scope>
    <source>
        <strain evidence="2 3">2-79</strain>
    </source>
</reference>
<protein>
    <recommendedName>
        <fullName evidence="4">Transmembrane protein</fullName>
    </recommendedName>
</protein>
<dbReference type="PATRIC" id="fig|294.125.peg.2266"/>
<dbReference type="AlphaFoldDB" id="A0A0D0RS44"/>
<organism evidence="2 3">
    <name type="scientific">Pseudomonas fluorescens</name>
    <dbReference type="NCBI Taxonomy" id="294"/>
    <lineage>
        <taxon>Bacteria</taxon>
        <taxon>Pseudomonadati</taxon>
        <taxon>Pseudomonadota</taxon>
        <taxon>Gammaproteobacteria</taxon>
        <taxon>Pseudomonadales</taxon>
        <taxon>Pseudomonadaceae</taxon>
        <taxon>Pseudomonas</taxon>
    </lineage>
</organism>
<keyword evidence="1" id="KW-0812">Transmembrane</keyword>
<keyword evidence="1" id="KW-1133">Transmembrane helix</keyword>
<evidence type="ECO:0000313" key="3">
    <source>
        <dbReference type="Proteomes" id="UP000032210"/>
    </source>
</evidence>
<proteinExistence type="predicted"/>
<evidence type="ECO:0000256" key="1">
    <source>
        <dbReference type="SAM" id="Phobius"/>
    </source>
</evidence>
<dbReference type="EMBL" id="JXCQ01000014">
    <property type="protein sequence ID" value="KIR22332.1"/>
    <property type="molecule type" value="Genomic_DNA"/>
</dbReference>
<sequence>MNKNSYAFVIPVAIGMLVCMALVLAWVFVIWPSVHFKPLAEKICLIASPVLAIVLMLYVWRVRKTEWLRKKPMDRLKIFLGTFIASAMAMISLLAVVILLTSATLSTYTTQYEYTTGGSRSCSGILVFDTEVNKQIKICHVGGSGDQGWATVEKRSGPLGIVVMNATPALNISPSVH</sequence>
<accession>A0A0D0RS44</accession>
<dbReference type="Proteomes" id="UP000032210">
    <property type="component" value="Unassembled WGS sequence"/>
</dbReference>
<gene>
    <name evidence="2" type="ORF">PFLU3_22130</name>
</gene>
<name>A0A0D0RS44_PSEFL</name>
<feature type="transmembrane region" description="Helical" evidence="1">
    <location>
        <begin position="43"/>
        <end position="60"/>
    </location>
</feature>
<comment type="caution">
    <text evidence="2">The sequence shown here is derived from an EMBL/GenBank/DDBJ whole genome shotgun (WGS) entry which is preliminary data.</text>
</comment>
<feature type="transmembrane region" description="Helical" evidence="1">
    <location>
        <begin position="80"/>
        <end position="100"/>
    </location>
</feature>
<keyword evidence="1" id="KW-0472">Membrane</keyword>
<evidence type="ECO:0008006" key="4">
    <source>
        <dbReference type="Google" id="ProtNLM"/>
    </source>
</evidence>
<feature type="transmembrane region" description="Helical" evidence="1">
    <location>
        <begin position="6"/>
        <end position="31"/>
    </location>
</feature>